<dbReference type="Pfam" id="PF01541">
    <property type="entry name" value="GIY-YIG"/>
    <property type="match status" value="1"/>
</dbReference>
<dbReference type="GO" id="GO:0004519">
    <property type="term" value="F:endonuclease activity"/>
    <property type="evidence" value="ECO:0007669"/>
    <property type="project" value="UniProtKB-KW"/>
</dbReference>
<feature type="domain" description="GIY-YIG" evidence="2">
    <location>
        <begin position="26"/>
        <end position="102"/>
    </location>
</feature>
<evidence type="ECO:0000313" key="4">
    <source>
        <dbReference type="Proteomes" id="UP000230232"/>
    </source>
</evidence>
<dbReference type="Gene3D" id="3.40.1440.10">
    <property type="entry name" value="GIY-YIG endonuclease"/>
    <property type="match status" value="1"/>
</dbReference>
<dbReference type="InterPro" id="IPR050190">
    <property type="entry name" value="UPF0213_domain"/>
</dbReference>
<dbReference type="InterPro" id="IPR035901">
    <property type="entry name" value="GIY-YIG_endonuc_sf"/>
</dbReference>
<dbReference type="CDD" id="cd10456">
    <property type="entry name" value="GIY-YIG_UPF0213"/>
    <property type="match status" value="1"/>
</dbReference>
<comment type="similarity">
    <text evidence="1">Belongs to the UPF0213 family.</text>
</comment>
<dbReference type="InterPro" id="IPR000305">
    <property type="entry name" value="GIY-YIG_endonuc"/>
</dbReference>
<proteinExistence type="inferred from homology"/>
<sequence length="112" mass="13282">MLAHGKHFAENDPELVEGHSICFHSYMYFVYLIQCKDRTIYTGITTDIKRRFQEHKDSKGGHYTSSREVEKVLYTESHKDRSSALKREAQTKGWRREKKLNLIKFGKPIYEL</sequence>
<reference evidence="3 4" key="1">
    <citation type="submission" date="2017-09" db="EMBL/GenBank/DDBJ databases">
        <title>Depth-based differentiation of microbial function through sediment-hosted aquifers and enrichment of novel symbionts in the deep terrestrial subsurface.</title>
        <authorList>
            <person name="Probst A.J."/>
            <person name="Ladd B."/>
            <person name="Jarett J.K."/>
            <person name="Geller-Mcgrath D.E."/>
            <person name="Sieber C.M."/>
            <person name="Emerson J.B."/>
            <person name="Anantharaman K."/>
            <person name="Thomas B.C."/>
            <person name="Malmstrom R."/>
            <person name="Stieglmeier M."/>
            <person name="Klingl A."/>
            <person name="Woyke T."/>
            <person name="Ryan C.M."/>
            <person name="Banfield J.F."/>
        </authorList>
    </citation>
    <scope>NUCLEOTIDE SEQUENCE [LARGE SCALE GENOMIC DNA]</scope>
    <source>
        <strain evidence="3">CG10_big_fil_rev_8_21_14_0_10_46_23</strain>
    </source>
</reference>
<dbReference type="PROSITE" id="PS50164">
    <property type="entry name" value="GIY_YIG"/>
    <property type="match status" value="1"/>
</dbReference>
<keyword evidence="3" id="KW-0540">Nuclease</keyword>
<dbReference type="AlphaFoldDB" id="A0A2H0R4K8"/>
<accession>A0A2H0R4K8</accession>
<comment type="caution">
    <text evidence="3">The sequence shown here is derived from an EMBL/GenBank/DDBJ whole genome shotgun (WGS) entry which is preliminary data.</text>
</comment>
<evidence type="ECO:0000256" key="1">
    <source>
        <dbReference type="ARBA" id="ARBA00007435"/>
    </source>
</evidence>
<dbReference type="PANTHER" id="PTHR34477">
    <property type="entry name" value="UPF0213 PROTEIN YHBQ"/>
    <property type="match status" value="1"/>
</dbReference>
<evidence type="ECO:0000313" key="3">
    <source>
        <dbReference type="EMBL" id="PIR41246.1"/>
    </source>
</evidence>
<dbReference type="Proteomes" id="UP000230232">
    <property type="component" value="Unassembled WGS sequence"/>
</dbReference>
<protein>
    <submittedName>
        <fullName evidence="3">Endonuclease</fullName>
    </submittedName>
</protein>
<name>A0A2H0R4K8_9BACT</name>
<gene>
    <name evidence="3" type="ORF">COV31_02475</name>
</gene>
<dbReference type="SUPFAM" id="SSF82771">
    <property type="entry name" value="GIY-YIG endonuclease"/>
    <property type="match status" value="1"/>
</dbReference>
<organism evidence="3 4">
    <name type="scientific">Candidatus Yanofskybacteria bacterium CG10_big_fil_rev_8_21_14_0_10_46_23</name>
    <dbReference type="NCBI Taxonomy" id="1975098"/>
    <lineage>
        <taxon>Bacteria</taxon>
        <taxon>Candidatus Yanofskyibacteriota</taxon>
    </lineage>
</organism>
<dbReference type="PANTHER" id="PTHR34477:SF1">
    <property type="entry name" value="UPF0213 PROTEIN YHBQ"/>
    <property type="match status" value="1"/>
</dbReference>
<dbReference type="EMBL" id="PCXO01000010">
    <property type="protein sequence ID" value="PIR41246.1"/>
    <property type="molecule type" value="Genomic_DNA"/>
</dbReference>
<keyword evidence="3" id="KW-0255">Endonuclease</keyword>
<dbReference type="SMART" id="SM00465">
    <property type="entry name" value="GIYc"/>
    <property type="match status" value="1"/>
</dbReference>
<keyword evidence="3" id="KW-0378">Hydrolase</keyword>
<evidence type="ECO:0000259" key="2">
    <source>
        <dbReference type="PROSITE" id="PS50164"/>
    </source>
</evidence>